<organism evidence="2 3">
    <name type="scientific">Ilex paraguariensis</name>
    <name type="common">yerba mate</name>
    <dbReference type="NCBI Taxonomy" id="185542"/>
    <lineage>
        <taxon>Eukaryota</taxon>
        <taxon>Viridiplantae</taxon>
        <taxon>Streptophyta</taxon>
        <taxon>Embryophyta</taxon>
        <taxon>Tracheophyta</taxon>
        <taxon>Spermatophyta</taxon>
        <taxon>Magnoliopsida</taxon>
        <taxon>eudicotyledons</taxon>
        <taxon>Gunneridae</taxon>
        <taxon>Pentapetalae</taxon>
        <taxon>asterids</taxon>
        <taxon>campanulids</taxon>
        <taxon>Aquifoliales</taxon>
        <taxon>Aquifoliaceae</taxon>
        <taxon>Ilex</taxon>
    </lineage>
</organism>
<feature type="region of interest" description="Disordered" evidence="1">
    <location>
        <begin position="86"/>
        <end position="115"/>
    </location>
</feature>
<gene>
    <name evidence="2" type="ORF">ILEXP_LOCUS33517</name>
</gene>
<proteinExistence type="predicted"/>
<protein>
    <submittedName>
        <fullName evidence="2">Uncharacterized protein</fullName>
    </submittedName>
</protein>
<reference evidence="2 3" key="1">
    <citation type="submission" date="2024-02" db="EMBL/GenBank/DDBJ databases">
        <authorList>
            <person name="Vignale AGUSTIN F."/>
            <person name="Sosa J E."/>
            <person name="Modenutti C."/>
        </authorList>
    </citation>
    <scope>NUCLEOTIDE SEQUENCE [LARGE SCALE GENOMIC DNA]</scope>
</reference>
<sequence>MNSSPEPRQIPPKPPDITKNFASLFRKPSVVNNSQTRPVASEINSFTFVDPFGCFNSMTMPLNSNENRRKSNVQFASVLPSTVSVSAENQNSSSRLGTQVPIDSSIDRNTQGTNLLPQPSLISHLISTSKGISMDRVLPISHISDSEKGIQTPVVISNVDLITSLITPRLGLP</sequence>
<evidence type="ECO:0000313" key="3">
    <source>
        <dbReference type="Proteomes" id="UP001642360"/>
    </source>
</evidence>
<name>A0ABC8T4V3_9AQUA</name>
<dbReference type="Proteomes" id="UP001642360">
    <property type="component" value="Unassembled WGS sequence"/>
</dbReference>
<keyword evidence="3" id="KW-1185">Reference proteome</keyword>
<feature type="compositionally biased region" description="Polar residues" evidence="1">
    <location>
        <begin position="86"/>
        <end position="97"/>
    </location>
</feature>
<accession>A0ABC8T4V3</accession>
<comment type="caution">
    <text evidence="2">The sequence shown here is derived from an EMBL/GenBank/DDBJ whole genome shotgun (WGS) entry which is preliminary data.</text>
</comment>
<dbReference type="EMBL" id="CAUOFW020004194">
    <property type="protein sequence ID" value="CAK9164404.1"/>
    <property type="molecule type" value="Genomic_DNA"/>
</dbReference>
<evidence type="ECO:0000256" key="1">
    <source>
        <dbReference type="SAM" id="MobiDB-lite"/>
    </source>
</evidence>
<dbReference type="AlphaFoldDB" id="A0ABC8T4V3"/>
<evidence type="ECO:0000313" key="2">
    <source>
        <dbReference type="EMBL" id="CAK9164404.1"/>
    </source>
</evidence>